<feature type="compositionally biased region" description="Polar residues" evidence="1">
    <location>
        <begin position="74"/>
        <end position="85"/>
    </location>
</feature>
<dbReference type="Proteomes" id="UP000054007">
    <property type="component" value="Unassembled WGS sequence"/>
</dbReference>
<feature type="compositionally biased region" description="Basic residues" evidence="1">
    <location>
        <begin position="364"/>
        <end position="381"/>
    </location>
</feature>
<evidence type="ECO:0000313" key="3">
    <source>
        <dbReference type="Proteomes" id="UP000054007"/>
    </source>
</evidence>
<dbReference type="OrthoDB" id="3271227at2759"/>
<feature type="compositionally biased region" description="Polar residues" evidence="1">
    <location>
        <begin position="133"/>
        <end position="152"/>
    </location>
</feature>
<feature type="compositionally biased region" description="Basic and acidic residues" evidence="1">
    <location>
        <begin position="399"/>
        <end position="411"/>
    </location>
</feature>
<reference evidence="2 3" key="1">
    <citation type="journal article" date="2015" name="Fungal Genet. Biol.">
        <title>Evolution of novel wood decay mechanisms in Agaricales revealed by the genome sequences of Fistulina hepatica and Cylindrobasidium torrendii.</title>
        <authorList>
            <person name="Floudas D."/>
            <person name="Held B.W."/>
            <person name="Riley R."/>
            <person name="Nagy L.G."/>
            <person name="Koehler G."/>
            <person name="Ransdell A.S."/>
            <person name="Younus H."/>
            <person name="Chow J."/>
            <person name="Chiniquy J."/>
            <person name="Lipzen A."/>
            <person name="Tritt A."/>
            <person name="Sun H."/>
            <person name="Haridas S."/>
            <person name="LaButti K."/>
            <person name="Ohm R.A."/>
            <person name="Kues U."/>
            <person name="Blanchette R.A."/>
            <person name="Grigoriev I.V."/>
            <person name="Minto R.E."/>
            <person name="Hibbett D.S."/>
        </authorList>
    </citation>
    <scope>NUCLEOTIDE SEQUENCE [LARGE SCALE GENOMIC DNA]</scope>
    <source>
        <strain evidence="2 3">FP15055 ss-10</strain>
    </source>
</reference>
<feature type="compositionally biased region" description="Basic residues" evidence="1">
    <location>
        <begin position="263"/>
        <end position="276"/>
    </location>
</feature>
<organism evidence="2 3">
    <name type="scientific">Cylindrobasidium torrendii FP15055 ss-10</name>
    <dbReference type="NCBI Taxonomy" id="1314674"/>
    <lineage>
        <taxon>Eukaryota</taxon>
        <taxon>Fungi</taxon>
        <taxon>Dikarya</taxon>
        <taxon>Basidiomycota</taxon>
        <taxon>Agaricomycotina</taxon>
        <taxon>Agaricomycetes</taxon>
        <taxon>Agaricomycetidae</taxon>
        <taxon>Agaricales</taxon>
        <taxon>Marasmiineae</taxon>
        <taxon>Physalacriaceae</taxon>
        <taxon>Cylindrobasidium</taxon>
    </lineage>
</organism>
<sequence length="562" mass="60856">MNCPDLVPDSEDEGQPMMQHMPDPKAANASTISDFTAPNQSNLEVISSSSSRPSNTSNSRPKPRPAWNKKPTDAPSSITDVSTVVTIADRAKMRQRNTQKQFSSSTHVPDDFANDELDSLKFDASGSRKLPTPSASFDSTIARTLTSPVRSSPHSKDGAVGAPGSAQHAEQEASQFFAGSSASLRHLTPSPPSPPPKKKPSKSKKPTTEDDDFPAILDAEIPPAKSKSKRRNIDDEEFDASGDGEKKKAKPRKKDQGGEKAAKPKAKAKSKAKGKAKANTPPPPEVIDIESDDELDLLQGNLPIPVPASTDAPPPRDITPPSKTPNPSPPLPELPSSSHGANKSAPSAKRKTPDDDEDAEEPQRKKKRDSKKVGAKAKAKAKQMTVVSDDEDEPEPEPAPERRSPSAEARQHSPPPPPKSKAGPPRAPSTAGTSRPSISEQYTVAPRTKHVSMSELIKRANSHPSSPFAGSKRPTYSPYAKSSRSFLSRIAPLHPNRKDPPPPLPKPPPRQKTKKEKEMEEQWEEELVDSVGGMHEWVMMSDAERAAMRKAKREKETSGWED</sequence>
<proteinExistence type="predicted"/>
<feature type="compositionally biased region" description="Low complexity" evidence="1">
    <location>
        <begin position="47"/>
        <end position="60"/>
    </location>
</feature>
<gene>
    <name evidence="2" type="ORF">CYLTODRAFT_489199</name>
</gene>
<keyword evidence="3" id="KW-1185">Reference proteome</keyword>
<evidence type="ECO:0000313" key="2">
    <source>
        <dbReference type="EMBL" id="KIY69079.1"/>
    </source>
</evidence>
<dbReference type="EMBL" id="KN880490">
    <property type="protein sequence ID" value="KIY69079.1"/>
    <property type="molecule type" value="Genomic_DNA"/>
</dbReference>
<feature type="compositionally biased region" description="Pro residues" evidence="1">
    <location>
        <begin position="312"/>
        <end position="333"/>
    </location>
</feature>
<feature type="compositionally biased region" description="Polar residues" evidence="1">
    <location>
        <begin position="28"/>
        <end position="46"/>
    </location>
</feature>
<dbReference type="STRING" id="1314674.A0A0D7BG57"/>
<accession>A0A0D7BG57</accession>
<feature type="compositionally biased region" description="Acidic residues" evidence="1">
    <location>
        <begin position="287"/>
        <end position="296"/>
    </location>
</feature>
<dbReference type="AlphaFoldDB" id="A0A0D7BG57"/>
<protein>
    <submittedName>
        <fullName evidence="2">Uncharacterized protein</fullName>
    </submittedName>
</protein>
<name>A0A0D7BG57_9AGAR</name>
<feature type="compositionally biased region" description="Acidic residues" evidence="1">
    <location>
        <begin position="388"/>
        <end position="398"/>
    </location>
</feature>
<feature type="compositionally biased region" description="Polar residues" evidence="1">
    <location>
        <begin position="430"/>
        <end position="442"/>
    </location>
</feature>
<evidence type="ECO:0000256" key="1">
    <source>
        <dbReference type="SAM" id="MobiDB-lite"/>
    </source>
</evidence>
<feature type="compositionally biased region" description="Polar residues" evidence="1">
    <location>
        <begin position="96"/>
        <end position="107"/>
    </location>
</feature>
<feature type="compositionally biased region" description="Polar residues" evidence="1">
    <location>
        <begin position="172"/>
        <end position="183"/>
    </location>
</feature>
<feature type="compositionally biased region" description="Basic residues" evidence="1">
    <location>
        <begin position="196"/>
        <end position="205"/>
    </location>
</feature>
<feature type="region of interest" description="Disordered" evidence="1">
    <location>
        <begin position="1"/>
        <end position="531"/>
    </location>
</feature>